<feature type="domain" description="RanBD1" evidence="7">
    <location>
        <begin position="1116"/>
        <end position="1260"/>
    </location>
</feature>
<feature type="compositionally biased region" description="Polar residues" evidence="6">
    <location>
        <begin position="932"/>
        <end position="943"/>
    </location>
</feature>
<dbReference type="PROSITE" id="PS50199">
    <property type="entry name" value="ZF_RANBP2_2"/>
    <property type="match status" value="1"/>
</dbReference>
<feature type="region of interest" description="Disordered" evidence="6">
    <location>
        <begin position="879"/>
        <end position="991"/>
    </location>
</feature>
<dbReference type="GO" id="GO:0005096">
    <property type="term" value="F:GTPase activator activity"/>
    <property type="evidence" value="ECO:0007669"/>
    <property type="project" value="TreeGrafter"/>
</dbReference>
<evidence type="ECO:0000259" key="7">
    <source>
        <dbReference type="PROSITE" id="PS50196"/>
    </source>
</evidence>
<feature type="domain" description="RanBP2-type" evidence="8">
    <location>
        <begin position="1306"/>
        <end position="1335"/>
    </location>
</feature>
<feature type="compositionally biased region" description="Polar residues" evidence="6">
    <location>
        <begin position="964"/>
        <end position="991"/>
    </location>
</feature>
<dbReference type="Gene3D" id="2.30.29.30">
    <property type="entry name" value="Pleckstrin-homology domain (PH domain)/Phosphotyrosine-binding domain (PTB)"/>
    <property type="match status" value="3"/>
</dbReference>
<dbReference type="Gene3D" id="4.10.1060.10">
    <property type="entry name" value="Zinc finger, RanBP2-type"/>
    <property type="match status" value="1"/>
</dbReference>
<dbReference type="InterPro" id="IPR000156">
    <property type="entry name" value="Ran_bind_dom"/>
</dbReference>
<gene>
    <name evidence="9" type="ORF">HDID_LOCUS17</name>
</gene>
<evidence type="ECO:0000256" key="4">
    <source>
        <dbReference type="PROSITE-ProRule" id="PRU00322"/>
    </source>
</evidence>
<feature type="coiled-coil region" evidence="5">
    <location>
        <begin position="720"/>
        <end position="747"/>
    </location>
</feature>
<evidence type="ECO:0000313" key="9">
    <source>
        <dbReference type="EMBL" id="VDL11635.1"/>
    </source>
</evidence>
<dbReference type="Proteomes" id="UP000274504">
    <property type="component" value="Unassembled WGS sequence"/>
</dbReference>
<keyword evidence="3" id="KW-0862">Zinc</keyword>
<reference evidence="11" key="1">
    <citation type="submission" date="2016-04" db="UniProtKB">
        <authorList>
            <consortium name="WormBaseParasite"/>
        </authorList>
    </citation>
    <scope>IDENTIFICATION</scope>
</reference>
<sequence length="2029" mass="223727">MKSATDEKHLVKSCEPSDDSLAIIGERITRLRKLISGEDYDKAFLLCIETINEFVHIDRASWYNAVLDLVSRVPASFTSRPWYKHIYTLKGFALAEILRLTAHTACLSDFLFTLAQVDGFVAKASHSPQSHHVNFINEMKLRLFFYLSVYIQRAAKRKRVNVNVDSVVSDCLFRANCLDFGEIVTESPLSAFAWKHLYTSGLSLKLQSAILVKEFCEDKSNWSETLKEILHQDSLSQSSKFEFEFLHGLTEPVSQQKMLAQDADKIYCSLLTYRPTDLSTILWYILCSPCADEDDQSEYDLALPSSRIRLIVDTVKCILPDVPLTSVSSTEICQQDAYVFLLALSVSYLIRFASSPESNRSSGSSEPLSWPSQPLCLFSPRLLPTGLQRKCWIELCSRSTNAVRFLEQLRFTKSTHEIPSRLALRVAKAISSLRLPSSNAVTQIWEFGLTALVQSTEFTHFNSPVLKIRDKGQDETTLFTNELNSDWWYGTHVDNLVNTAAKDQVWFIMGWNWLTSCWLKTEPMPKMETLLNHINRLSDTKVILDTESLLLAAKLTKKAMKNKTSPLMKTLVLLTLDVLNIGLRNVKKNPLRDEETEKKVREITEAIESLQASADLPNSLAQEPISTYESNQNMPIGYGTYSSGPRSNSNFGMIGVTPTTTGRASGLFSGDTSYRSPRIPNSSLANASTAAVKLMTQMMEQWMPAFMEFSKVMSETSVELAKSRLQNEELSRMLKETRTQLDTMIAEQQKQQQPATLSPIKKLEQSSPSLEDWKALQESLHEVTATLKDFRKWLPSTMPPHPPPPPPLFSHPPPIPTTQCVPQPGDMFNMLESQKAQMALSQLLQQQQRQMQQVTAPGVPPYMLPQPQRGYFVGTPISSVSTTSPSPVEEITTPPEDNLPAMDLRVPQPCLFPTPTPTQQQPTLPTTNPRQSPVNPVKTTQITPLKPLVSTFSPTAGTAPVALTKSSTTSPATQESSGPRSAVSGTPSFSASPAVSRSAQFSFLPLTTNASPPSNPAPSIFGSSTTTTTTAGSSSLFSFSSLAKSVTSGQLPTPAPSIFGNLAFGGSKPATTTGLSLFVTSPAEPTETPAQQTLTSQEEEDKPEAFEPNVDFKPYIEKLPDLVEQTTGEENEKVIFCNRARLFRWDKPEGEGFQGEWKARGVGELKVLSNEETNKYRIVMRRDQVMKLCANHYILPGINIKRHPQKPVACMWNARDFAVMDPDQYDPNGTDELFMVTFKTQEITDEFEKIVKESLEKSTSKTDDGENKYEEKTEAKSETRSTVEKTELKDTTKESSAPGIEAFKTKPGSWTCSGCLLVLDESKIKCPCCNSLKLGASPPSAVSKLESKVTFGFPSVTTTQSSSFNLAKSTASGTPNPTFVFGAGVKTDAAAKSPTFSFGNLGTTTTPNTSITTTEKPSFVFKPTFGGPSTSDKKTEGGETGKTAGIFGGLNLASTLDKDGNAFTFKMTHMVKPAEQKTSDEMDKSVEHADGDDEEVTPSDLSQISFKPLIDHLPDKVEIVTGEEGEDVLFEARAKLFRFDSSAGGESVWKERGLGQLKILKNQATNRVRLVMRREQVHKVCCNHWITPGMTIKPMEGSKAVVTPWVWWAVDFSHEDAGPEGRREMLSVRFKTVDESQHFHDTFVKCAEGSAEGQTHEDEGDDDEVEIVENPLSAEQIQNARALMLPDDFYAYELKKPGAKSKGESEEMTPAEEAAEDALLEEAISRGIHLVSSSASSFDVVKSTESLVITTPPVSPPVPQTETPKSTFILQKSTTDNTSATSTPSGGGLFSSLLGSSSTSGGVFGGFGALSKDADSTPSWLKPKTSDPPSWAGAGTTLFANALKSSDDKGDSITQNDDEGDGESEPDPQFEPLIPLPSLVETKTGEEGEVCLFLRRCKLYRMVDTEWKQRGIGDMKVLVRPKNDPPAEYLDSRTVLPADVKLDGGISYARILMRRDQVLKICANQTVTAELPNFKPLTQADYAVFWAARDFSEEVEGEVMTLGLRFKTEQDLTQFNAAINRAREMLKGQ</sequence>
<dbReference type="GO" id="GO:0008270">
    <property type="term" value="F:zinc ion binding"/>
    <property type="evidence" value="ECO:0007669"/>
    <property type="project" value="UniProtKB-KW"/>
</dbReference>
<feature type="compositionally biased region" description="Low complexity" evidence="6">
    <location>
        <begin position="1009"/>
        <end position="1027"/>
    </location>
</feature>
<dbReference type="STRING" id="6216.A0A0R3S7K1"/>
<dbReference type="SUPFAM" id="SSF50729">
    <property type="entry name" value="PH domain-like"/>
    <property type="match status" value="3"/>
</dbReference>
<feature type="region of interest" description="Disordered" evidence="6">
    <location>
        <begin position="1474"/>
        <end position="1499"/>
    </location>
</feature>
<dbReference type="InterPro" id="IPR001876">
    <property type="entry name" value="Znf_RanBP2"/>
</dbReference>
<reference evidence="9 10" key="2">
    <citation type="submission" date="2018-11" db="EMBL/GenBank/DDBJ databases">
        <authorList>
            <consortium name="Pathogen Informatics"/>
        </authorList>
    </citation>
    <scope>NUCLEOTIDE SEQUENCE [LARGE SCALE GENOMIC DNA]</scope>
</reference>
<organism evidence="11">
    <name type="scientific">Hymenolepis diminuta</name>
    <name type="common">Rat tapeworm</name>
    <dbReference type="NCBI Taxonomy" id="6216"/>
    <lineage>
        <taxon>Eukaryota</taxon>
        <taxon>Metazoa</taxon>
        <taxon>Spiralia</taxon>
        <taxon>Lophotrochozoa</taxon>
        <taxon>Platyhelminthes</taxon>
        <taxon>Cestoda</taxon>
        <taxon>Eucestoda</taxon>
        <taxon>Cyclophyllidea</taxon>
        <taxon>Hymenolepididae</taxon>
        <taxon>Hymenolepis</taxon>
    </lineage>
</organism>
<name>A0A0R3S7K1_HYMDI</name>
<evidence type="ECO:0000256" key="2">
    <source>
        <dbReference type="ARBA" id="ARBA00022771"/>
    </source>
</evidence>
<feature type="domain" description="RanBD1" evidence="7">
    <location>
        <begin position="1869"/>
        <end position="2028"/>
    </location>
</feature>
<dbReference type="OrthoDB" id="2357150at2759"/>
<dbReference type="InterPro" id="IPR045255">
    <property type="entry name" value="RanBP1-like"/>
</dbReference>
<feature type="compositionally biased region" description="Low complexity" evidence="6">
    <location>
        <begin position="917"/>
        <end position="931"/>
    </location>
</feature>
<keyword evidence="1" id="KW-0479">Metal-binding</keyword>
<feature type="compositionally biased region" description="Acidic residues" evidence="6">
    <location>
        <begin position="1856"/>
        <end position="1868"/>
    </location>
</feature>
<feature type="region of interest" description="Disordered" evidence="6">
    <location>
        <begin position="1006"/>
        <end position="1027"/>
    </location>
</feature>
<feature type="region of interest" description="Disordered" evidence="6">
    <location>
        <begin position="1081"/>
        <end position="1104"/>
    </location>
</feature>
<feature type="compositionally biased region" description="Low complexity" evidence="6">
    <location>
        <begin position="879"/>
        <end position="888"/>
    </location>
</feature>
<dbReference type="PANTHER" id="PTHR23138:SF87">
    <property type="entry name" value="E3 SUMO-PROTEIN LIGASE RANBP2"/>
    <property type="match status" value="1"/>
</dbReference>
<evidence type="ECO:0000256" key="6">
    <source>
        <dbReference type="SAM" id="MobiDB-lite"/>
    </source>
</evidence>
<evidence type="ECO:0000259" key="8">
    <source>
        <dbReference type="PROSITE" id="PS50199"/>
    </source>
</evidence>
<evidence type="ECO:0000313" key="11">
    <source>
        <dbReference type="WBParaSite" id="HDID_0000001601-mRNA-1"/>
    </source>
</evidence>
<proteinExistence type="predicted"/>
<evidence type="ECO:0000313" key="10">
    <source>
        <dbReference type="Proteomes" id="UP000274504"/>
    </source>
</evidence>
<dbReference type="GO" id="GO:0005737">
    <property type="term" value="C:cytoplasm"/>
    <property type="evidence" value="ECO:0007669"/>
    <property type="project" value="TreeGrafter"/>
</dbReference>
<dbReference type="InterPro" id="IPR011993">
    <property type="entry name" value="PH-like_dom_sf"/>
</dbReference>
<keyword evidence="2 4" id="KW-0863">Zinc-finger</keyword>
<dbReference type="PROSITE" id="PS50196">
    <property type="entry name" value="RANBD1"/>
    <property type="match status" value="3"/>
</dbReference>
<dbReference type="FunFam" id="2.30.29.30:FF:000018">
    <property type="entry name" value="E3 SUMO-protein ligase RanBP2"/>
    <property type="match status" value="1"/>
</dbReference>
<accession>A0A0R3S7K1</accession>
<dbReference type="GO" id="GO:0005643">
    <property type="term" value="C:nuclear pore"/>
    <property type="evidence" value="ECO:0007669"/>
    <property type="project" value="TreeGrafter"/>
</dbReference>
<dbReference type="EMBL" id="UYSG01000002">
    <property type="protein sequence ID" value="VDL11635.1"/>
    <property type="molecule type" value="Genomic_DNA"/>
</dbReference>
<evidence type="ECO:0000256" key="3">
    <source>
        <dbReference type="ARBA" id="ARBA00022833"/>
    </source>
</evidence>
<evidence type="ECO:0000256" key="5">
    <source>
        <dbReference type="SAM" id="Coils"/>
    </source>
</evidence>
<keyword evidence="5" id="KW-0175">Coiled coil</keyword>
<dbReference type="CDD" id="cd00835">
    <property type="entry name" value="RanBD_family"/>
    <property type="match status" value="2"/>
</dbReference>
<feature type="compositionally biased region" description="Basic and acidic residues" evidence="6">
    <location>
        <begin position="1474"/>
        <end position="1489"/>
    </location>
</feature>
<feature type="compositionally biased region" description="Basic and acidic residues" evidence="6">
    <location>
        <begin position="1256"/>
        <end position="1293"/>
    </location>
</feature>
<protein>
    <submittedName>
        <fullName evidence="11">DUF3453 domain-containing protein</fullName>
    </submittedName>
</protein>
<feature type="region of interest" description="Disordered" evidence="6">
    <location>
        <begin position="1418"/>
        <end position="1440"/>
    </location>
</feature>
<dbReference type="WBParaSite" id="HDID_0000001601-mRNA-1">
    <property type="protein sequence ID" value="HDID_0000001601-mRNA-1"/>
    <property type="gene ID" value="HDID_0000001601"/>
</dbReference>
<dbReference type="Pfam" id="PF00638">
    <property type="entry name" value="Ran_BP1"/>
    <property type="match status" value="4"/>
</dbReference>
<feature type="domain" description="RanBD1" evidence="7">
    <location>
        <begin position="1510"/>
        <end position="1652"/>
    </location>
</feature>
<feature type="region of interest" description="Disordered" evidence="6">
    <location>
        <begin position="1815"/>
        <end position="1874"/>
    </location>
</feature>
<dbReference type="SMART" id="SM00160">
    <property type="entry name" value="RanBD"/>
    <property type="match status" value="3"/>
</dbReference>
<evidence type="ECO:0000256" key="1">
    <source>
        <dbReference type="ARBA" id="ARBA00022723"/>
    </source>
</evidence>
<feature type="region of interest" description="Disordered" evidence="6">
    <location>
        <begin position="1256"/>
        <end position="1300"/>
    </location>
</feature>
<dbReference type="PANTHER" id="PTHR23138">
    <property type="entry name" value="RAN BINDING PROTEIN"/>
    <property type="match status" value="1"/>
</dbReference>